<evidence type="ECO:0000313" key="1">
    <source>
        <dbReference type="EMBL" id="KAG2239384.1"/>
    </source>
</evidence>
<name>A0A8X7TF52_BRACI</name>
<keyword evidence="2" id="KW-1185">Reference proteome</keyword>
<proteinExistence type="predicted"/>
<sequence>MYLTGANTCTEGLGTCENCDERCKAKHGPSSESNCDRSLVIPLSCATINVQIPTDSDSTQDLQWWSWFM</sequence>
<dbReference type="Proteomes" id="UP000886595">
    <property type="component" value="Unassembled WGS sequence"/>
</dbReference>
<dbReference type="OrthoDB" id="993238at2759"/>
<evidence type="ECO:0000313" key="2">
    <source>
        <dbReference type="Proteomes" id="UP000886595"/>
    </source>
</evidence>
<protein>
    <submittedName>
        <fullName evidence="1">Uncharacterized protein</fullName>
    </submittedName>
</protein>
<accession>A0A8X7TF52</accession>
<dbReference type="AlphaFoldDB" id="A0A8X7TF52"/>
<gene>
    <name evidence="1" type="ORF">Bca52824_091815</name>
</gene>
<reference evidence="1 2" key="1">
    <citation type="submission" date="2020-02" db="EMBL/GenBank/DDBJ databases">
        <authorList>
            <person name="Ma Q."/>
            <person name="Huang Y."/>
            <person name="Song X."/>
            <person name="Pei D."/>
        </authorList>
    </citation>
    <scope>NUCLEOTIDE SEQUENCE [LARGE SCALE GENOMIC DNA]</scope>
    <source>
        <strain evidence="1">Sxm20200214</strain>
        <tissue evidence="1">Leaf</tissue>
    </source>
</reference>
<comment type="caution">
    <text evidence="1">The sequence shown here is derived from an EMBL/GenBank/DDBJ whole genome shotgun (WGS) entry which is preliminary data.</text>
</comment>
<dbReference type="EMBL" id="JAAMPC010001602">
    <property type="protein sequence ID" value="KAG2239384.1"/>
    <property type="molecule type" value="Genomic_DNA"/>
</dbReference>
<organism evidence="1 2">
    <name type="scientific">Brassica carinata</name>
    <name type="common">Ethiopian mustard</name>
    <name type="synonym">Abyssinian cabbage</name>
    <dbReference type="NCBI Taxonomy" id="52824"/>
    <lineage>
        <taxon>Eukaryota</taxon>
        <taxon>Viridiplantae</taxon>
        <taxon>Streptophyta</taxon>
        <taxon>Embryophyta</taxon>
        <taxon>Tracheophyta</taxon>
        <taxon>Spermatophyta</taxon>
        <taxon>Magnoliopsida</taxon>
        <taxon>eudicotyledons</taxon>
        <taxon>Gunneridae</taxon>
        <taxon>Pentapetalae</taxon>
        <taxon>rosids</taxon>
        <taxon>malvids</taxon>
        <taxon>Brassicales</taxon>
        <taxon>Brassicaceae</taxon>
        <taxon>Brassiceae</taxon>
        <taxon>Brassica</taxon>
    </lineage>
</organism>